<dbReference type="GO" id="GO:0008643">
    <property type="term" value="P:carbohydrate transport"/>
    <property type="evidence" value="ECO:0007669"/>
    <property type="project" value="InterPro"/>
</dbReference>
<accession>A0A6C2TYB2</accession>
<evidence type="ECO:0000256" key="8">
    <source>
        <dbReference type="SAM" id="Phobius"/>
    </source>
</evidence>
<dbReference type="PROSITE" id="PS00872">
    <property type="entry name" value="NA_GALACTOSIDE_SYMP"/>
    <property type="match status" value="1"/>
</dbReference>
<evidence type="ECO:0000256" key="6">
    <source>
        <dbReference type="ARBA" id="ARBA00022989"/>
    </source>
</evidence>
<dbReference type="SUPFAM" id="SSF103473">
    <property type="entry name" value="MFS general substrate transporter"/>
    <property type="match status" value="1"/>
</dbReference>
<dbReference type="Gene3D" id="1.20.1250.20">
    <property type="entry name" value="MFS general substrate transporter like domains"/>
    <property type="match status" value="1"/>
</dbReference>
<keyword evidence="4" id="KW-1003">Cell membrane</keyword>
<dbReference type="EMBL" id="CAAHFG010000001">
    <property type="protein sequence ID" value="VGO12603.1"/>
    <property type="molecule type" value="Genomic_DNA"/>
</dbReference>
<evidence type="ECO:0000256" key="3">
    <source>
        <dbReference type="ARBA" id="ARBA00022448"/>
    </source>
</evidence>
<dbReference type="CDD" id="cd17332">
    <property type="entry name" value="MFS_MelB_like"/>
    <property type="match status" value="1"/>
</dbReference>
<dbReference type="AlphaFoldDB" id="A0A6C2TYB2"/>
<keyword evidence="6 8" id="KW-1133">Transmembrane helix</keyword>
<evidence type="ECO:0000313" key="9">
    <source>
        <dbReference type="EMBL" id="VGO12603.1"/>
    </source>
</evidence>
<dbReference type="Proteomes" id="UP000366872">
    <property type="component" value="Unassembled WGS sequence"/>
</dbReference>
<comment type="subcellular location">
    <subcellularLocation>
        <location evidence="1">Cell membrane</location>
        <topology evidence="1">Multi-pass membrane protein</topology>
    </subcellularLocation>
</comment>
<evidence type="ECO:0000313" key="10">
    <source>
        <dbReference type="Proteomes" id="UP000366872"/>
    </source>
</evidence>
<keyword evidence="5 8" id="KW-0812">Transmembrane</keyword>
<dbReference type="InterPro" id="IPR039672">
    <property type="entry name" value="MFS_2"/>
</dbReference>
<feature type="transmembrane region" description="Helical" evidence="8">
    <location>
        <begin position="366"/>
        <end position="391"/>
    </location>
</feature>
<dbReference type="Pfam" id="PF13347">
    <property type="entry name" value="MFS_2"/>
    <property type="match status" value="1"/>
</dbReference>
<sequence>MLEKRLLIKVVKPAGCYRVYRDMNLNEHHKTSVADRIPMGQKVAYGLGGIVPIALANIVYMLMGIIGNISLGLSALVLGLVMAVPRLWDAFTDPMMGYISDNTRSSAGRRRPYVLWGGIAVCIAFVLLWWIPKGEGASAWVQFGYILLLLIMFYTAVTVFEIPHGALGMEMTADYHERTRLFAAKSFIGNMGAMATPWLYGLAQLDLFKGAGGNASDGMRYVSLIVAIIVLPCIIICYKVCREGKLEQVKEQERVPFRENIGVTFRNKTFLLLVAIIFMVIMGFNFVGNFANYITIFYLYGGDQVSAAKLMGVTGTVWAVTSLVAIPPMNWISARVGKTLTMLVSISLMAGGQLTKIWCYNPEHPYLILIPTAMLSAGMVMYFTLASAMVADVCDEDELHTGNRNEGAYYSIFWWFMKLGMAFAGIVAGALLLVSDFDDKQSSMVDAVSGPVRELKAGFEKDAEMPSAADVTEKISISIKQNQALADHFRAMQEKVPSDAEHYAELLEGVERIDAGLQSIYTGAEEFTKVCDSVLSKALEVSRQSVRTVNHLRIFEIGIPILLSVMSFIAMRLYPLSEKRVYEIKAELDRRKETASND</sequence>
<feature type="transmembrane region" description="Helical" evidence="8">
    <location>
        <begin position="113"/>
        <end position="131"/>
    </location>
</feature>
<feature type="transmembrane region" description="Helical" evidence="8">
    <location>
        <begin position="43"/>
        <end position="63"/>
    </location>
</feature>
<feature type="transmembrane region" description="Helical" evidence="8">
    <location>
        <begin position="270"/>
        <end position="300"/>
    </location>
</feature>
<evidence type="ECO:0000256" key="1">
    <source>
        <dbReference type="ARBA" id="ARBA00004651"/>
    </source>
</evidence>
<gene>
    <name evidence="9" type="primary">melB_2</name>
    <name evidence="9" type="ORF">PDESU_01156</name>
</gene>
<feature type="transmembrane region" description="Helical" evidence="8">
    <location>
        <begin position="554"/>
        <end position="574"/>
    </location>
</feature>
<feature type="transmembrane region" description="Helical" evidence="8">
    <location>
        <begin position="306"/>
        <end position="326"/>
    </location>
</feature>
<proteinExistence type="inferred from homology"/>
<feature type="transmembrane region" description="Helical" evidence="8">
    <location>
        <begin position="181"/>
        <end position="201"/>
    </location>
</feature>
<feature type="transmembrane region" description="Helical" evidence="8">
    <location>
        <begin position="137"/>
        <end position="160"/>
    </location>
</feature>
<keyword evidence="10" id="KW-1185">Reference proteome</keyword>
<reference evidence="9 10" key="1">
    <citation type="submission" date="2019-04" db="EMBL/GenBank/DDBJ databases">
        <authorList>
            <person name="Van Vliet M D."/>
        </authorList>
    </citation>
    <scope>NUCLEOTIDE SEQUENCE [LARGE SCALE GENOMIC DNA]</scope>
    <source>
        <strain evidence="9 10">F1</strain>
    </source>
</reference>
<dbReference type="PANTHER" id="PTHR11328">
    <property type="entry name" value="MAJOR FACILITATOR SUPERFAMILY DOMAIN-CONTAINING PROTEIN"/>
    <property type="match status" value="1"/>
</dbReference>
<feature type="transmembrane region" description="Helical" evidence="8">
    <location>
        <begin position="411"/>
        <end position="434"/>
    </location>
</feature>
<protein>
    <submittedName>
        <fullName evidence="9">Melibiose carrier protein</fullName>
    </submittedName>
</protein>
<comment type="similarity">
    <text evidence="2">Belongs to the sodium:galactoside symporter (TC 2.A.2) family.</text>
</comment>
<evidence type="ECO:0000256" key="5">
    <source>
        <dbReference type="ARBA" id="ARBA00022692"/>
    </source>
</evidence>
<evidence type="ECO:0000256" key="2">
    <source>
        <dbReference type="ARBA" id="ARBA00009617"/>
    </source>
</evidence>
<keyword evidence="7 8" id="KW-0472">Membrane</keyword>
<dbReference type="GO" id="GO:0015293">
    <property type="term" value="F:symporter activity"/>
    <property type="evidence" value="ECO:0007669"/>
    <property type="project" value="InterPro"/>
</dbReference>
<dbReference type="GO" id="GO:0005886">
    <property type="term" value="C:plasma membrane"/>
    <property type="evidence" value="ECO:0007669"/>
    <property type="project" value="UniProtKB-SubCell"/>
</dbReference>
<evidence type="ECO:0000256" key="4">
    <source>
        <dbReference type="ARBA" id="ARBA00022475"/>
    </source>
</evidence>
<keyword evidence="3" id="KW-0813">Transport</keyword>
<organism evidence="9 10">
    <name type="scientific">Pontiella desulfatans</name>
    <dbReference type="NCBI Taxonomy" id="2750659"/>
    <lineage>
        <taxon>Bacteria</taxon>
        <taxon>Pseudomonadati</taxon>
        <taxon>Kiritimatiellota</taxon>
        <taxon>Kiritimatiellia</taxon>
        <taxon>Kiritimatiellales</taxon>
        <taxon>Pontiellaceae</taxon>
        <taxon>Pontiella</taxon>
    </lineage>
</organism>
<evidence type="ECO:0000256" key="7">
    <source>
        <dbReference type="ARBA" id="ARBA00023136"/>
    </source>
</evidence>
<feature type="transmembrane region" description="Helical" evidence="8">
    <location>
        <begin position="221"/>
        <end position="241"/>
    </location>
</feature>
<name>A0A6C2TYB2_PONDE</name>
<feature type="transmembrane region" description="Helical" evidence="8">
    <location>
        <begin position="69"/>
        <end position="88"/>
    </location>
</feature>
<dbReference type="InterPro" id="IPR018043">
    <property type="entry name" value="Na/Gal_symport_CS"/>
</dbReference>
<dbReference type="GO" id="GO:0006814">
    <property type="term" value="P:sodium ion transport"/>
    <property type="evidence" value="ECO:0007669"/>
    <property type="project" value="InterPro"/>
</dbReference>
<dbReference type="PANTHER" id="PTHR11328:SF24">
    <property type="entry name" value="MAJOR FACILITATOR SUPERFAMILY (MFS) PROFILE DOMAIN-CONTAINING PROTEIN"/>
    <property type="match status" value="1"/>
</dbReference>
<dbReference type="InterPro" id="IPR036259">
    <property type="entry name" value="MFS_trans_sf"/>
</dbReference>